<comment type="caution">
    <text evidence="2">The sequence shown here is derived from an EMBL/GenBank/DDBJ whole genome shotgun (WGS) entry which is preliminary data.</text>
</comment>
<feature type="domain" description="2,6-dihydroxypyridine 3-monooxygenase substrate binding" evidence="1">
    <location>
        <begin position="126"/>
        <end position="158"/>
    </location>
</feature>
<dbReference type="InterPro" id="IPR053212">
    <property type="entry name" value="DHP_3-monooxygenase"/>
</dbReference>
<keyword evidence="3" id="KW-1185">Reference proteome</keyword>
<gene>
    <name evidence="2" type="ORF">FHL15_008062</name>
</gene>
<dbReference type="AlphaFoldDB" id="A0A553HSZ7"/>
<sequence>MPDLMPRHVQRPRDVVIVGGSLAGLMHDIMFERMSMPSKAYSDPPPALAGDGVVKYRSAARIYDLEPSGGEEFIIVHLQDVLTGKCDSVKAELVIGADGIHSAVWKLLRPMRWSCDAAFEKLMNSMSGKRIINWLWYYNINEGSPEATEIFTDIQGRDQMLPHMAAPFADLIRTAKSPFVTKVNDVLCTERFFSNDRVFLVGDASTSVRPHLAASTDHTAWQCLSMAKVFSGELTQRQRSCDVATESKKLWLTSRIISLIVREVRAVDVVEGQLVPAQGPYFAILSLDLFRDERSGPVKDTPNPNNLARHRLKSATKVRGTVFAIARNQKPIPYSAPEELEKETPYAYLHEEGTQAC</sequence>
<dbReference type="PANTHER" id="PTHR47469:SF2">
    <property type="entry name" value="OS06G0597600 PROTEIN"/>
    <property type="match status" value="1"/>
</dbReference>
<dbReference type="SUPFAM" id="SSF54373">
    <property type="entry name" value="FAD-linked reductases, C-terminal domain"/>
    <property type="match status" value="1"/>
</dbReference>
<organism evidence="2 3">
    <name type="scientific">Xylaria flabelliformis</name>
    <dbReference type="NCBI Taxonomy" id="2512241"/>
    <lineage>
        <taxon>Eukaryota</taxon>
        <taxon>Fungi</taxon>
        <taxon>Dikarya</taxon>
        <taxon>Ascomycota</taxon>
        <taxon>Pezizomycotina</taxon>
        <taxon>Sordariomycetes</taxon>
        <taxon>Xylariomycetidae</taxon>
        <taxon>Xylariales</taxon>
        <taxon>Xylariaceae</taxon>
        <taxon>Xylaria</taxon>
    </lineage>
</organism>
<dbReference type="Proteomes" id="UP000319160">
    <property type="component" value="Unassembled WGS sequence"/>
</dbReference>
<dbReference type="Gene3D" id="3.30.9.60">
    <property type="match status" value="1"/>
</dbReference>
<dbReference type="Pfam" id="PF22607">
    <property type="entry name" value="FAD_binding-like"/>
    <property type="match status" value="1"/>
</dbReference>
<evidence type="ECO:0000313" key="2">
    <source>
        <dbReference type="EMBL" id="TRX91080.1"/>
    </source>
</evidence>
<dbReference type="EMBL" id="VFLP01000049">
    <property type="protein sequence ID" value="TRX91080.1"/>
    <property type="molecule type" value="Genomic_DNA"/>
</dbReference>
<dbReference type="STRING" id="2512241.A0A553HSZ7"/>
<evidence type="ECO:0000313" key="3">
    <source>
        <dbReference type="Proteomes" id="UP000319160"/>
    </source>
</evidence>
<evidence type="ECO:0000259" key="1">
    <source>
        <dbReference type="Pfam" id="PF22607"/>
    </source>
</evidence>
<dbReference type="InterPro" id="IPR036188">
    <property type="entry name" value="FAD/NAD-bd_sf"/>
</dbReference>
<protein>
    <recommendedName>
        <fullName evidence="1">2,6-dihydroxypyridine 3-monooxygenase substrate binding domain-containing protein</fullName>
    </recommendedName>
</protein>
<dbReference type="SUPFAM" id="SSF51905">
    <property type="entry name" value="FAD/NAD(P)-binding domain"/>
    <property type="match status" value="1"/>
</dbReference>
<dbReference type="Gene3D" id="3.50.50.60">
    <property type="entry name" value="FAD/NAD(P)-binding domain"/>
    <property type="match status" value="1"/>
</dbReference>
<proteinExistence type="predicted"/>
<dbReference type="PANTHER" id="PTHR47469">
    <property type="entry name" value="MONOOXYGENASE-LIKE"/>
    <property type="match status" value="1"/>
</dbReference>
<accession>A0A553HSZ7</accession>
<dbReference type="InterPro" id="IPR054707">
    <property type="entry name" value="DhpH_subs-bd"/>
</dbReference>
<name>A0A553HSZ7_9PEZI</name>
<reference evidence="3" key="1">
    <citation type="submission" date="2019-06" db="EMBL/GenBank/DDBJ databases">
        <title>Draft genome sequence of the griseofulvin-producing fungus Xylaria cubensis strain G536.</title>
        <authorList>
            <person name="Mead M.E."/>
            <person name="Raja H.A."/>
            <person name="Steenwyk J.L."/>
            <person name="Knowles S.L."/>
            <person name="Oberlies N.H."/>
            <person name="Rokas A."/>
        </authorList>
    </citation>
    <scope>NUCLEOTIDE SEQUENCE [LARGE SCALE GENOMIC DNA]</scope>
    <source>
        <strain evidence="3">G536</strain>
    </source>
</reference>
<dbReference type="OrthoDB" id="16820at2759"/>